<evidence type="ECO:0000256" key="3">
    <source>
        <dbReference type="ARBA" id="ARBA00023015"/>
    </source>
</evidence>
<keyword evidence="4" id="KW-0804">Transcription</keyword>
<name>A0A913XMI6_EXADI</name>
<evidence type="ECO:0008006" key="8">
    <source>
        <dbReference type="Google" id="ProtNLM"/>
    </source>
</evidence>
<protein>
    <recommendedName>
        <fullName evidence="8">Mediator complex subunit 27</fullName>
    </recommendedName>
</protein>
<comment type="subcellular location">
    <subcellularLocation>
        <location evidence="1">Nucleus</location>
    </subcellularLocation>
</comment>
<dbReference type="GO" id="GO:0006357">
    <property type="term" value="P:regulation of transcription by RNA polymerase II"/>
    <property type="evidence" value="ECO:0007669"/>
    <property type="project" value="TreeGrafter"/>
</dbReference>
<evidence type="ECO:0000256" key="5">
    <source>
        <dbReference type="ARBA" id="ARBA00023242"/>
    </source>
</evidence>
<keyword evidence="5" id="KW-0539">Nucleus</keyword>
<evidence type="ECO:0000256" key="1">
    <source>
        <dbReference type="ARBA" id="ARBA00004123"/>
    </source>
</evidence>
<dbReference type="KEGG" id="epa:110244866"/>
<proteinExistence type="inferred from homology"/>
<organism evidence="6 7">
    <name type="scientific">Exaiptasia diaphana</name>
    <name type="common">Tropical sea anemone</name>
    <name type="synonym">Aiptasia pulchella</name>
    <dbReference type="NCBI Taxonomy" id="2652724"/>
    <lineage>
        <taxon>Eukaryota</taxon>
        <taxon>Metazoa</taxon>
        <taxon>Cnidaria</taxon>
        <taxon>Anthozoa</taxon>
        <taxon>Hexacorallia</taxon>
        <taxon>Actiniaria</taxon>
        <taxon>Aiptasiidae</taxon>
        <taxon>Exaiptasia</taxon>
    </lineage>
</organism>
<reference evidence="6" key="1">
    <citation type="submission" date="2022-11" db="UniProtKB">
        <authorList>
            <consortium name="EnsemblMetazoa"/>
        </authorList>
    </citation>
    <scope>IDENTIFICATION</scope>
</reference>
<dbReference type="EnsemblMetazoa" id="XM_021051094.2">
    <property type="protein sequence ID" value="XP_020906753.1"/>
    <property type="gene ID" value="LOC110244866"/>
</dbReference>
<comment type="similarity">
    <text evidence="2">Belongs to the Mediator complex subunit 27 family.</text>
</comment>
<keyword evidence="7" id="KW-1185">Reference proteome</keyword>
<evidence type="ECO:0000313" key="6">
    <source>
        <dbReference type="EnsemblMetazoa" id="XP_020906753.1"/>
    </source>
</evidence>
<evidence type="ECO:0000256" key="4">
    <source>
        <dbReference type="ARBA" id="ARBA00023163"/>
    </source>
</evidence>
<dbReference type="Pfam" id="PF11571">
    <property type="entry name" value="Med27"/>
    <property type="match status" value="1"/>
</dbReference>
<dbReference type="PANTHER" id="PTHR13130:SF4">
    <property type="entry name" value="MEDIATOR OF RNA POLYMERASE II TRANSCRIPTION SUBUNIT 27"/>
    <property type="match status" value="1"/>
</dbReference>
<keyword evidence="3" id="KW-0805">Transcription regulation</keyword>
<dbReference type="RefSeq" id="XP_020906753.1">
    <property type="nucleotide sequence ID" value="XM_021051094.2"/>
</dbReference>
<dbReference type="PANTHER" id="PTHR13130">
    <property type="entry name" value="34 KDA TRANSCRIPTIONAL CO-ACTIVATOR-RELATED"/>
    <property type="match status" value="1"/>
</dbReference>
<dbReference type="AlphaFoldDB" id="A0A913XMI6"/>
<dbReference type="OMA" id="FHEDCRN"/>
<sequence length="318" mass="35860">MAEKNTVIEQCLSSTKGLRSSVSQLFEDFVSKPISSTDKSSQEPLKSAEFVQDLKKHFGNIQKSVSNIEKSAAQVSHMKTDFGTIALGSAGLISLDPGDDKTQLYKDLVGTYNWHEKLHTQSQQAVSCMKRIHPCSAKRSDEGVKKPRYGVSSSKSDMRVDKLDKLIQYLRQKHSNLRILLFRISGALMLEITVPKTFKAMVVLKGIGIDQVIIRGINETANEQKEDLWTPSKHLVFQKLTDYATSAFLHYSTTGEPVVKIVSFLCWIDSFQGLFSKKCTKCGNYLEEDDQNTPLPPCWRTYDTLLPYHYKCYSANLV</sequence>
<dbReference type="InterPro" id="IPR021627">
    <property type="entry name" value="Mediator_Med27"/>
</dbReference>
<accession>A0A913XMI6</accession>
<dbReference type="GO" id="GO:0016592">
    <property type="term" value="C:mediator complex"/>
    <property type="evidence" value="ECO:0007669"/>
    <property type="project" value="InterPro"/>
</dbReference>
<dbReference type="Proteomes" id="UP000887567">
    <property type="component" value="Unplaced"/>
</dbReference>
<dbReference type="GeneID" id="110244866"/>
<evidence type="ECO:0000256" key="2">
    <source>
        <dbReference type="ARBA" id="ARBA00008048"/>
    </source>
</evidence>
<dbReference type="OrthoDB" id="1868004at2759"/>
<dbReference type="GO" id="GO:0003713">
    <property type="term" value="F:transcription coactivator activity"/>
    <property type="evidence" value="ECO:0007669"/>
    <property type="project" value="TreeGrafter"/>
</dbReference>
<evidence type="ECO:0000313" key="7">
    <source>
        <dbReference type="Proteomes" id="UP000887567"/>
    </source>
</evidence>